<accession>A0A7I7SYU6</accession>
<dbReference type="RefSeq" id="WP_163746039.1">
    <property type="nucleotide sequence ID" value="NZ_AP022596.1"/>
</dbReference>
<reference evidence="1 2" key="1">
    <citation type="journal article" date="2019" name="Emerg. Microbes Infect.">
        <title>Comprehensive subspecies identification of 175 nontuberculous mycobacteria species based on 7547 genomic profiles.</title>
        <authorList>
            <person name="Matsumoto Y."/>
            <person name="Kinjo T."/>
            <person name="Motooka D."/>
            <person name="Nabeya D."/>
            <person name="Jung N."/>
            <person name="Uechi K."/>
            <person name="Horii T."/>
            <person name="Iida T."/>
            <person name="Fujita J."/>
            <person name="Nakamura S."/>
        </authorList>
    </citation>
    <scope>NUCLEOTIDE SEQUENCE [LARGE SCALE GENOMIC DNA]</scope>
    <source>
        <strain evidence="1 2">JCM 30396</strain>
    </source>
</reference>
<gene>
    <name evidence="1" type="ORF">MHEL_04350</name>
</gene>
<dbReference type="Proteomes" id="UP000467148">
    <property type="component" value="Chromosome"/>
</dbReference>
<protein>
    <submittedName>
        <fullName evidence="1">Uncharacterized protein</fullName>
    </submittedName>
</protein>
<organism evidence="1 2">
    <name type="scientific">Mycolicibacterium helvum</name>
    <dbReference type="NCBI Taxonomy" id="1534349"/>
    <lineage>
        <taxon>Bacteria</taxon>
        <taxon>Bacillati</taxon>
        <taxon>Actinomycetota</taxon>
        <taxon>Actinomycetes</taxon>
        <taxon>Mycobacteriales</taxon>
        <taxon>Mycobacteriaceae</taxon>
        <taxon>Mycolicibacterium</taxon>
    </lineage>
</organism>
<proteinExistence type="predicted"/>
<evidence type="ECO:0000313" key="1">
    <source>
        <dbReference type="EMBL" id="BBY62192.1"/>
    </source>
</evidence>
<sequence length="314" mass="34063">MLASRPDKPDLSDASDTDEVYRLAYELAAWGLRNGECDEFDAVDWVLGHPHESSLPRGSSGRPNATEHHITSGAKAAAESYVPGVRAKEFDPDPLHELAARIAGSGVTHERYLLGAIALCHKFETLTPVITGPLLAGAVGVADPVAGRVLSEWSTTMAGGFFSGVTYDGVQGHGRVWAVDVEWTPEAKPKHLPGCNRSRARCRCPGLAEGCRKTGDLSLTAAKDRSPKLRHTRRDITAEFAQWLATLERRAPLTVTGVAKQLAISRAAATKLLRAQQGELLDEFTYPGGQKRRRQADGTYAWTKQGETWFVGQP</sequence>
<dbReference type="AlphaFoldDB" id="A0A7I7SYU6"/>
<keyword evidence="2" id="KW-1185">Reference proteome</keyword>
<name>A0A7I7SYU6_9MYCO</name>
<evidence type="ECO:0000313" key="2">
    <source>
        <dbReference type="Proteomes" id="UP000467148"/>
    </source>
</evidence>
<dbReference type="EMBL" id="AP022596">
    <property type="protein sequence ID" value="BBY62192.1"/>
    <property type="molecule type" value="Genomic_DNA"/>
</dbReference>
<dbReference type="KEGG" id="mhev:MHEL_04350"/>